<dbReference type="SMART" id="SM00014">
    <property type="entry name" value="acidPPc"/>
    <property type="match status" value="1"/>
</dbReference>
<organism evidence="3 4">
    <name type="scientific">Haloactinospora alba</name>
    <dbReference type="NCBI Taxonomy" id="405555"/>
    <lineage>
        <taxon>Bacteria</taxon>
        <taxon>Bacillati</taxon>
        <taxon>Actinomycetota</taxon>
        <taxon>Actinomycetes</taxon>
        <taxon>Streptosporangiales</taxon>
        <taxon>Nocardiopsidaceae</taxon>
        <taxon>Haloactinospora</taxon>
    </lineage>
</organism>
<evidence type="ECO:0000259" key="2">
    <source>
        <dbReference type="SMART" id="SM00014"/>
    </source>
</evidence>
<feature type="transmembrane region" description="Helical" evidence="1">
    <location>
        <begin position="26"/>
        <end position="47"/>
    </location>
</feature>
<comment type="caution">
    <text evidence="3">The sequence shown here is derived from an EMBL/GenBank/DDBJ whole genome shotgun (WGS) entry which is preliminary data.</text>
</comment>
<dbReference type="RefSeq" id="WP_246062119.1">
    <property type="nucleotide sequence ID" value="NZ_VFQC01000001.1"/>
</dbReference>
<evidence type="ECO:0000313" key="3">
    <source>
        <dbReference type="EMBL" id="TQN31319.1"/>
    </source>
</evidence>
<feature type="transmembrane region" description="Helical" evidence="1">
    <location>
        <begin position="295"/>
        <end position="314"/>
    </location>
</feature>
<accession>A0A543NHN5</accession>
<evidence type="ECO:0000256" key="1">
    <source>
        <dbReference type="SAM" id="Phobius"/>
    </source>
</evidence>
<dbReference type="PANTHER" id="PTHR14969">
    <property type="entry name" value="SPHINGOSINE-1-PHOSPHATE PHOSPHOHYDROLASE"/>
    <property type="match status" value="1"/>
</dbReference>
<feature type="transmembrane region" description="Helical" evidence="1">
    <location>
        <begin position="228"/>
        <end position="251"/>
    </location>
</feature>
<keyword evidence="4" id="KW-1185">Reference proteome</keyword>
<feature type="transmembrane region" description="Helical" evidence="1">
    <location>
        <begin position="263"/>
        <end position="283"/>
    </location>
</feature>
<protein>
    <submittedName>
        <fullName evidence="3">PAP2 superfamily protein</fullName>
    </submittedName>
</protein>
<dbReference type="InterPro" id="IPR036938">
    <property type="entry name" value="PAP2/HPO_sf"/>
</dbReference>
<dbReference type="PANTHER" id="PTHR14969:SF13">
    <property type="entry name" value="AT30094P"/>
    <property type="match status" value="1"/>
</dbReference>
<keyword evidence="1" id="KW-0812">Transmembrane</keyword>
<reference evidence="3 4" key="1">
    <citation type="submission" date="2019-06" db="EMBL/GenBank/DDBJ databases">
        <title>Sequencing the genomes of 1000 actinobacteria strains.</title>
        <authorList>
            <person name="Klenk H.-P."/>
        </authorList>
    </citation>
    <scope>NUCLEOTIDE SEQUENCE [LARGE SCALE GENOMIC DNA]</scope>
    <source>
        <strain evidence="3 4">DSM 45015</strain>
    </source>
</reference>
<dbReference type="AlphaFoldDB" id="A0A543NHN5"/>
<keyword evidence="1" id="KW-0472">Membrane</keyword>
<dbReference type="EMBL" id="VFQC01000001">
    <property type="protein sequence ID" value="TQN31319.1"/>
    <property type="molecule type" value="Genomic_DNA"/>
</dbReference>
<feature type="transmembrane region" description="Helical" evidence="1">
    <location>
        <begin position="53"/>
        <end position="71"/>
    </location>
</feature>
<name>A0A543NHN5_9ACTN</name>
<proteinExistence type="predicted"/>
<gene>
    <name evidence="3" type="ORF">FHX37_1220</name>
</gene>
<dbReference type="SUPFAM" id="SSF48317">
    <property type="entry name" value="Acid phosphatase/Vanadium-dependent haloperoxidase"/>
    <property type="match status" value="1"/>
</dbReference>
<dbReference type="InterPro" id="IPR000326">
    <property type="entry name" value="PAP2/HPO"/>
</dbReference>
<dbReference type="Pfam" id="PF01569">
    <property type="entry name" value="PAP2"/>
    <property type="match status" value="1"/>
</dbReference>
<feature type="transmembrane region" description="Helical" evidence="1">
    <location>
        <begin position="148"/>
        <end position="165"/>
    </location>
</feature>
<dbReference type="Gene3D" id="1.20.144.10">
    <property type="entry name" value="Phosphatidic acid phosphatase type 2/haloperoxidase"/>
    <property type="match status" value="1"/>
</dbReference>
<feature type="domain" description="Phosphatidic acid phosphatase type 2/haloperoxidase" evidence="2">
    <location>
        <begin position="57"/>
        <end position="163"/>
    </location>
</feature>
<keyword evidence="1" id="KW-1133">Transmembrane helix</keyword>
<dbReference type="Proteomes" id="UP000317422">
    <property type="component" value="Unassembled WGS sequence"/>
</dbReference>
<sequence>MNAVWDVEVSIIRGIQALGRWLEQPMLAVSALGSEMLFLALLPLLFWCVHAGFGARIGVALLGTSVINGLLKSLAYGARPYWFDSSVTPMSTENTFGVPSGHTQTATVGWGYAAARISWRWSWPVAGAAIGLTAFSRVYLGVHFLSDVLVGLAVGLGLLWGMLRYEGTVLRWWRQRSLTVQLGMAGGVSLLPLALAASWQAVRGGWEPPEGWGGSVPGTVPGASVEHLVTTGGAFFGVLAGLSVLAVRGWYSASGPVVSRVTRYVFGVTGLVLIMVVLRLALPGGNGAVGAVGDYVGYALIGAWTALGAPELFVRMGLAQRPGTQEAQEAGV</sequence>
<evidence type="ECO:0000313" key="4">
    <source>
        <dbReference type="Proteomes" id="UP000317422"/>
    </source>
</evidence>
<feature type="transmembrane region" description="Helical" evidence="1">
    <location>
        <begin position="177"/>
        <end position="199"/>
    </location>
</feature>